<dbReference type="PANTHER" id="PTHR40080">
    <property type="entry name" value="LMO1763 PROTEIN"/>
    <property type="match status" value="1"/>
</dbReference>
<dbReference type="Gene3D" id="1.10.1270.10">
    <property type="entry name" value="TrpR-like"/>
    <property type="match status" value="1"/>
</dbReference>
<gene>
    <name evidence="1" type="ORF">SPACI_033880</name>
</gene>
<accession>A0ABZ3J5Z1</accession>
<dbReference type="SUPFAM" id="SSF48295">
    <property type="entry name" value="TrpR-like"/>
    <property type="match status" value="1"/>
</dbReference>
<dbReference type="PANTHER" id="PTHR40080:SF1">
    <property type="entry name" value="TRPR-LIKE PROTEIN YERC_YECD"/>
    <property type="match status" value="1"/>
</dbReference>
<dbReference type="Proteomes" id="UP000216052">
    <property type="component" value="Chromosome"/>
</dbReference>
<dbReference type="PIRSF" id="PIRSF012508">
    <property type="entry name" value="YerC"/>
    <property type="match status" value="1"/>
</dbReference>
<evidence type="ECO:0000313" key="1">
    <source>
        <dbReference type="EMBL" id="XFO73302.1"/>
    </source>
</evidence>
<organism evidence="1 2">
    <name type="scientific">Sporomusa acidovorans (strain ATCC 49682 / DSM 3132 / Mol)</name>
    <dbReference type="NCBI Taxonomy" id="1123286"/>
    <lineage>
        <taxon>Bacteria</taxon>
        <taxon>Bacillati</taxon>
        <taxon>Bacillota</taxon>
        <taxon>Negativicutes</taxon>
        <taxon>Selenomonadales</taxon>
        <taxon>Sporomusaceae</taxon>
        <taxon>Sporomusa</taxon>
    </lineage>
</organism>
<evidence type="ECO:0008006" key="3">
    <source>
        <dbReference type="Google" id="ProtNLM"/>
    </source>
</evidence>
<proteinExistence type="predicted"/>
<dbReference type="Pfam" id="PF01371">
    <property type="entry name" value="Trp_repressor"/>
    <property type="match status" value="1"/>
</dbReference>
<dbReference type="RefSeq" id="WP_093796398.1">
    <property type="nucleotide sequence ID" value="NZ_CP155571.1"/>
</dbReference>
<dbReference type="NCBIfam" id="TIGR02531">
    <property type="entry name" value="yecD_yerC"/>
    <property type="match status" value="1"/>
</dbReference>
<sequence>MSVNPKLKDKLTDQLFEAILSLNTEEECYQFFEDICTIGELKSMAQRLEVARLLKAGVIYDDIVAATGASTATISRVKRCLYYGADGYKIVLSNLEKNADSR</sequence>
<evidence type="ECO:0000313" key="2">
    <source>
        <dbReference type="Proteomes" id="UP000216052"/>
    </source>
</evidence>
<dbReference type="InterPro" id="IPR000831">
    <property type="entry name" value="Trp_repress"/>
</dbReference>
<dbReference type="InterPro" id="IPR013368">
    <property type="entry name" value="YecD_YerC"/>
</dbReference>
<reference evidence="1" key="1">
    <citation type="submission" date="2024-05" db="EMBL/GenBank/DDBJ databases">
        <title>Isolation and characterization of Sporomusa carbonis sp. nov., a carboxydotrophic hydrogenogen in the genus of Sporomusa isolated from a charcoal burning pile.</title>
        <authorList>
            <person name="Boeer T."/>
            <person name="Rosenbaum F."/>
            <person name="Eysell L."/>
            <person name="Mueller V."/>
            <person name="Daniel R."/>
            <person name="Poehlein A."/>
        </authorList>
    </citation>
    <scope>NUCLEOTIDE SEQUENCE [LARGE SCALE GENOMIC DNA]</scope>
    <source>
        <strain evidence="1">DSM 3132</strain>
    </source>
</reference>
<name>A0ABZ3J5Z1_SPOA4</name>
<dbReference type="EMBL" id="CP155571">
    <property type="protein sequence ID" value="XFO73302.1"/>
    <property type="molecule type" value="Genomic_DNA"/>
</dbReference>
<protein>
    <recommendedName>
        <fullName evidence="3">Trp repressor protein</fullName>
    </recommendedName>
</protein>
<dbReference type="InterPro" id="IPR038116">
    <property type="entry name" value="TrpR-like_sf"/>
</dbReference>
<dbReference type="InterPro" id="IPR010921">
    <property type="entry name" value="Trp_repressor/repl_initiator"/>
</dbReference>
<keyword evidence="2" id="KW-1185">Reference proteome</keyword>